<keyword evidence="2" id="KW-0813">Transport</keyword>
<feature type="transmembrane region" description="Helical" evidence="10">
    <location>
        <begin position="379"/>
        <end position="397"/>
    </location>
</feature>
<feature type="transmembrane region" description="Helical" evidence="10">
    <location>
        <begin position="112"/>
        <end position="132"/>
    </location>
</feature>
<keyword evidence="8 10" id="KW-0472">Membrane</keyword>
<feature type="transmembrane region" description="Helical" evidence="10">
    <location>
        <begin position="144"/>
        <end position="162"/>
    </location>
</feature>
<accession>A0A7J9SFZ7</accession>
<dbReference type="CDD" id="cd13137">
    <property type="entry name" value="MATE_NorM_like"/>
    <property type="match status" value="1"/>
</dbReference>
<feature type="transmembrane region" description="Helical" evidence="10">
    <location>
        <begin position="183"/>
        <end position="202"/>
    </location>
</feature>
<dbReference type="Proteomes" id="UP000546257">
    <property type="component" value="Unassembled WGS sequence"/>
</dbReference>
<evidence type="ECO:0000256" key="6">
    <source>
        <dbReference type="ARBA" id="ARBA00022989"/>
    </source>
</evidence>
<feature type="transmembrane region" description="Helical" evidence="10">
    <location>
        <begin position="81"/>
        <end position="100"/>
    </location>
</feature>
<feature type="transmembrane region" description="Helical" evidence="10">
    <location>
        <begin position="409"/>
        <end position="428"/>
    </location>
</feature>
<evidence type="ECO:0000256" key="2">
    <source>
        <dbReference type="ARBA" id="ARBA00022448"/>
    </source>
</evidence>
<keyword evidence="12" id="KW-1185">Reference proteome</keyword>
<feature type="transmembrane region" description="Helical" evidence="10">
    <location>
        <begin position="305"/>
        <end position="324"/>
    </location>
</feature>
<dbReference type="Pfam" id="PF01554">
    <property type="entry name" value="MatE"/>
    <property type="match status" value="2"/>
</dbReference>
<evidence type="ECO:0000256" key="5">
    <source>
        <dbReference type="ARBA" id="ARBA00022692"/>
    </source>
</evidence>
<feature type="transmembrane region" description="Helical" evidence="10">
    <location>
        <begin position="208"/>
        <end position="229"/>
    </location>
</feature>
<feature type="transmembrane region" description="Helical" evidence="10">
    <location>
        <begin position="277"/>
        <end position="299"/>
    </location>
</feature>
<dbReference type="InterPro" id="IPR002528">
    <property type="entry name" value="MATE_fam"/>
</dbReference>
<name>A0A7J9SFZ7_9EURY</name>
<dbReference type="PANTHER" id="PTHR43298:SF2">
    <property type="entry name" value="FMN_FAD EXPORTER YEEO-RELATED"/>
    <property type="match status" value="1"/>
</dbReference>
<dbReference type="EMBL" id="JACKXD010000001">
    <property type="protein sequence ID" value="MBB6645303.1"/>
    <property type="molecule type" value="Genomic_DNA"/>
</dbReference>
<evidence type="ECO:0000256" key="1">
    <source>
        <dbReference type="ARBA" id="ARBA00004651"/>
    </source>
</evidence>
<proteinExistence type="predicted"/>
<dbReference type="NCBIfam" id="TIGR00797">
    <property type="entry name" value="matE"/>
    <property type="match status" value="1"/>
</dbReference>
<dbReference type="GO" id="GO:0015297">
    <property type="term" value="F:antiporter activity"/>
    <property type="evidence" value="ECO:0007669"/>
    <property type="project" value="UniProtKB-KW"/>
</dbReference>
<comment type="caution">
    <text evidence="11">The sequence shown here is derived from an EMBL/GenBank/DDBJ whole genome shotgun (WGS) entry which is preliminary data.</text>
</comment>
<evidence type="ECO:0000256" key="9">
    <source>
        <dbReference type="ARBA" id="ARBA00031636"/>
    </source>
</evidence>
<evidence type="ECO:0000256" key="4">
    <source>
        <dbReference type="ARBA" id="ARBA00022475"/>
    </source>
</evidence>
<organism evidence="11 12">
    <name type="scientific">Halobellus ruber</name>
    <dbReference type="NCBI Taxonomy" id="2761102"/>
    <lineage>
        <taxon>Archaea</taxon>
        <taxon>Methanobacteriati</taxon>
        <taxon>Methanobacteriota</taxon>
        <taxon>Stenosarchaea group</taxon>
        <taxon>Halobacteria</taxon>
        <taxon>Halobacteriales</taxon>
        <taxon>Haloferacaceae</taxon>
        <taxon>Halobellus</taxon>
    </lineage>
</organism>
<keyword evidence="3" id="KW-0050">Antiport</keyword>
<dbReference type="InterPro" id="IPR048279">
    <property type="entry name" value="MdtK-like"/>
</dbReference>
<evidence type="ECO:0000313" key="12">
    <source>
        <dbReference type="Proteomes" id="UP000546257"/>
    </source>
</evidence>
<dbReference type="GO" id="GO:0042910">
    <property type="term" value="F:xenobiotic transmembrane transporter activity"/>
    <property type="evidence" value="ECO:0007669"/>
    <property type="project" value="InterPro"/>
</dbReference>
<evidence type="ECO:0000256" key="8">
    <source>
        <dbReference type="ARBA" id="ARBA00023136"/>
    </source>
</evidence>
<evidence type="ECO:0000256" key="7">
    <source>
        <dbReference type="ARBA" id="ARBA00023065"/>
    </source>
</evidence>
<comment type="subcellular location">
    <subcellularLocation>
        <location evidence="1">Cell membrane</location>
        <topology evidence="1">Multi-pass membrane protein</topology>
    </subcellularLocation>
</comment>
<dbReference type="PIRSF" id="PIRSF006603">
    <property type="entry name" value="DinF"/>
    <property type="match status" value="1"/>
</dbReference>
<dbReference type="GO" id="GO:0006811">
    <property type="term" value="P:monoatomic ion transport"/>
    <property type="evidence" value="ECO:0007669"/>
    <property type="project" value="UniProtKB-KW"/>
</dbReference>
<feature type="transmembrane region" description="Helical" evidence="10">
    <location>
        <begin position="54"/>
        <end position="75"/>
    </location>
</feature>
<protein>
    <recommendedName>
        <fullName evidence="9">Multidrug-efflux transporter</fullName>
    </recommendedName>
</protein>
<evidence type="ECO:0000256" key="3">
    <source>
        <dbReference type="ARBA" id="ARBA00022449"/>
    </source>
</evidence>
<feature type="transmembrane region" description="Helical" evidence="10">
    <location>
        <begin position="434"/>
        <end position="456"/>
    </location>
</feature>
<gene>
    <name evidence="11" type="ORF">H5V44_03155</name>
</gene>
<keyword evidence="5 10" id="KW-0812">Transmembrane</keyword>
<dbReference type="InterPro" id="IPR050222">
    <property type="entry name" value="MATE_MdtK"/>
</dbReference>
<feature type="transmembrane region" description="Helical" evidence="10">
    <location>
        <begin position="336"/>
        <end position="359"/>
    </location>
</feature>
<sequence length="477" mass="48499">MKTVSRLRRTGSALARSLANAGVIEEPRLHATVDLAWPRIVTGFAIMSKRTVDLALVGIVLGPAAVAGLTLANAFWTVAKFLAIGLAGGTVSLVSQNYGGDDVGRASTVVRLSVLLAVVVGVPAATVLGVAAEPLVGLLGEDPASIGYGATYLAVVAPGLLFEYLNLIASRTYAGVSDTVTPMVVRAGGAVANIALSAGFVLGLDMGVAGAALGTTLATALVTVVFAWGMMGRNYVRGRGASPVPLTRSGPWMDADLLRQIGSVSAPLVARRAAQGLVVFPLLAIAATFGPVAVAAIGVGRQVRALLGSFSWGFSIAASTLVGQELGGGAEGEAEAYGWGIVRLSALVYVIAAAVVVAFGDPIAGIFVDDPANRELSAQFVRVAAVSVVALGIDGSVTGALRGAGDTRVPFVAALSGLYLAAVPLAWLGTVVPALGIGGLLLALLAETAVPMVVNLRRFRSNRWKAISRDYRPNVGD</sequence>
<keyword evidence="7" id="KW-0406">Ion transport</keyword>
<keyword evidence="6 10" id="KW-1133">Transmembrane helix</keyword>
<evidence type="ECO:0000313" key="11">
    <source>
        <dbReference type="EMBL" id="MBB6645303.1"/>
    </source>
</evidence>
<keyword evidence="4" id="KW-1003">Cell membrane</keyword>
<dbReference type="PANTHER" id="PTHR43298">
    <property type="entry name" value="MULTIDRUG RESISTANCE PROTEIN NORM-RELATED"/>
    <property type="match status" value="1"/>
</dbReference>
<dbReference type="GO" id="GO:0005886">
    <property type="term" value="C:plasma membrane"/>
    <property type="evidence" value="ECO:0007669"/>
    <property type="project" value="UniProtKB-SubCell"/>
</dbReference>
<evidence type="ECO:0000256" key="10">
    <source>
        <dbReference type="SAM" id="Phobius"/>
    </source>
</evidence>
<dbReference type="RefSeq" id="WP_185191665.1">
    <property type="nucleotide sequence ID" value="NZ_JACKXD010000001.1"/>
</dbReference>
<dbReference type="AlphaFoldDB" id="A0A7J9SFZ7"/>
<reference evidence="11 12" key="1">
    <citation type="submission" date="2020-08" db="EMBL/GenBank/DDBJ databases">
        <authorList>
            <person name="Seo M.-J."/>
        </authorList>
    </citation>
    <scope>NUCLEOTIDE SEQUENCE [LARGE SCALE GENOMIC DNA]</scope>
    <source>
        <strain evidence="11 12">MBLA0160</strain>
    </source>
</reference>